<dbReference type="InterPro" id="IPR000531">
    <property type="entry name" value="Beta-barrel_TonB"/>
</dbReference>
<feature type="domain" description="TonB-dependent receptor-like beta-barrel" evidence="13">
    <location>
        <begin position="221"/>
        <end position="631"/>
    </location>
</feature>
<feature type="domain" description="TonB-dependent receptor plug" evidence="14">
    <location>
        <begin position="42"/>
        <end position="150"/>
    </location>
</feature>
<dbReference type="Gene3D" id="2.170.130.10">
    <property type="entry name" value="TonB-dependent receptor, plug domain"/>
    <property type="match status" value="1"/>
</dbReference>
<dbReference type="InterPro" id="IPR037066">
    <property type="entry name" value="Plug_dom_sf"/>
</dbReference>
<dbReference type="InterPro" id="IPR039426">
    <property type="entry name" value="TonB-dep_rcpt-like"/>
</dbReference>
<evidence type="ECO:0000256" key="4">
    <source>
        <dbReference type="ARBA" id="ARBA00022692"/>
    </source>
</evidence>
<evidence type="ECO:0000259" key="13">
    <source>
        <dbReference type="Pfam" id="PF00593"/>
    </source>
</evidence>
<dbReference type="PROSITE" id="PS52016">
    <property type="entry name" value="TONB_DEPENDENT_REC_3"/>
    <property type="match status" value="1"/>
</dbReference>
<evidence type="ECO:0000256" key="10">
    <source>
        <dbReference type="PROSITE-ProRule" id="PRU01360"/>
    </source>
</evidence>
<dbReference type="PANTHER" id="PTHR30069">
    <property type="entry name" value="TONB-DEPENDENT OUTER MEMBRANE RECEPTOR"/>
    <property type="match status" value="1"/>
</dbReference>
<dbReference type="Pfam" id="PF00593">
    <property type="entry name" value="TonB_dep_Rec_b-barrel"/>
    <property type="match status" value="1"/>
</dbReference>
<dbReference type="Pfam" id="PF07715">
    <property type="entry name" value="Plug"/>
    <property type="match status" value="1"/>
</dbReference>
<keyword evidence="2 10" id="KW-0813">Transport</keyword>
<evidence type="ECO:0000256" key="8">
    <source>
        <dbReference type="ARBA" id="ARBA00023170"/>
    </source>
</evidence>
<dbReference type="InterPro" id="IPR012910">
    <property type="entry name" value="Plug_dom"/>
</dbReference>
<dbReference type="CDD" id="cd01347">
    <property type="entry name" value="ligand_gated_channel"/>
    <property type="match status" value="1"/>
</dbReference>
<evidence type="ECO:0000256" key="5">
    <source>
        <dbReference type="ARBA" id="ARBA00022729"/>
    </source>
</evidence>
<keyword evidence="8 15" id="KW-0675">Receptor</keyword>
<accession>A0ABS9DVZ9</accession>
<keyword evidence="4 10" id="KW-0812">Transmembrane</keyword>
<evidence type="ECO:0000259" key="14">
    <source>
        <dbReference type="Pfam" id="PF07715"/>
    </source>
</evidence>
<comment type="subcellular location">
    <subcellularLocation>
        <location evidence="1 10">Cell outer membrane</location>
        <topology evidence="1 10">Multi-pass membrane protein</topology>
    </subcellularLocation>
</comment>
<dbReference type="Proteomes" id="UP001521209">
    <property type="component" value="Unassembled WGS sequence"/>
</dbReference>
<dbReference type="Gene3D" id="2.40.170.20">
    <property type="entry name" value="TonB-dependent receptor, beta-barrel domain"/>
    <property type="match status" value="1"/>
</dbReference>
<evidence type="ECO:0000256" key="1">
    <source>
        <dbReference type="ARBA" id="ARBA00004571"/>
    </source>
</evidence>
<gene>
    <name evidence="15" type="ORF">L2A60_04025</name>
</gene>
<keyword evidence="9 10" id="KW-0998">Cell outer membrane</keyword>
<reference evidence="15 16" key="1">
    <citation type="submission" date="2022-01" db="EMBL/GenBank/DDBJ databases">
        <authorList>
            <person name="Won M."/>
            <person name="Kim S.-J."/>
            <person name="Kwon S.-W."/>
        </authorList>
    </citation>
    <scope>NUCLEOTIDE SEQUENCE [LARGE SCALE GENOMIC DNA]</scope>
    <source>
        <strain evidence="15 16">KCTC 23505</strain>
    </source>
</reference>
<evidence type="ECO:0000313" key="16">
    <source>
        <dbReference type="Proteomes" id="UP001521209"/>
    </source>
</evidence>
<keyword evidence="7 10" id="KW-0472">Membrane</keyword>
<dbReference type="PANTHER" id="PTHR30069:SF29">
    <property type="entry name" value="HEMOGLOBIN AND HEMOGLOBIN-HAPTOGLOBIN-BINDING PROTEIN 1-RELATED"/>
    <property type="match status" value="1"/>
</dbReference>
<evidence type="ECO:0000256" key="9">
    <source>
        <dbReference type="ARBA" id="ARBA00023237"/>
    </source>
</evidence>
<keyword evidence="6 11" id="KW-0798">TonB box</keyword>
<dbReference type="RefSeq" id="WP_235703086.1">
    <property type="nucleotide sequence ID" value="NZ_JAKGBZ010000005.1"/>
</dbReference>
<keyword evidence="5 12" id="KW-0732">Signal</keyword>
<evidence type="ECO:0000256" key="2">
    <source>
        <dbReference type="ARBA" id="ARBA00022448"/>
    </source>
</evidence>
<evidence type="ECO:0000256" key="6">
    <source>
        <dbReference type="ARBA" id="ARBA00023077"/>
    </source>
</evidence>
<proteinExistence type="inferred from homology"/>
<keyword evidence="16" id="KW-1185">Reference proteome</keyword>
<evidence type="ECO:0000256" key="12">
    <source>
        <dbReference type="SAM" id="SignalP"/>
    </source>
</evidence>
<comment type="caution">
    <text evidence="15">The sequence shown here is derived from an EMBL/GenBank/DDBJ whole genome shotgun (WGS) entry which is preliminary data.</text>
</comment>
<evidence type="ECO:0000256" key="7">
    <source>
        <dbReference type="ARBA" id="ARBA00023136"/>
    </source>
</evidence>
<sequence length="659" mass="70094">MRRLSCTILCAPILGLCAQAQTVPSGTVPIQTVTASYVPTPLADTPASVTVITAAEMRRRGDTTLTQALSAVPGLNVVPSGGPGSAASVFVQGGNSEDVLVLLDGVPVNDPSVSNGLFNFGVDGLADIARIVVVRGPMSGLYGSGAIGGVINMITRRGTGAPHVDYDIAGGFPGQGQGSATLSGRSGAFDYAITGSLIEQAGFDSLARRLSVYRAVRNPFRYKLGSLNLGYTPVAGTRVSLIVRARQTGSTYPDLGYPAFDDPYENNYDSQVFIRFGVKSHLLDRHLITSLYVSHVQDDRRYLALLDPADPNGFAGNSSYASDRTVIQFNNVLRLQPLGALRDAALVAGFEQDRDTANQNVNESFFGSPYLSSVNASQRITAFHAGAQGTLFHDLSLMTALRDDGVSGYGNVMTGRIGAVLAIPALSTRFKASYGTGFLAPSLYDLHGVDSYGYRGNPALRPERSAGYQFGATTTLAGFGRNGFATISVDYFHNNINNLIEYVQISPVFSTEQNVAVAHIRGVETEIDLHPAAWFAAKFSYTRTIARDGATGAELLRRPENAGSALLDIRPIPRLNIDPELRYIGRFSDYLTNNSGYPAGIGLAKSGTIADLTVSFRISPALTVFATGRNLFNSPFEPVNGLQIPGQNFLFGISGRIGV</sequence>
<organism evidence="15 16">
    <name type="scientific">Acidiphilium iwatense</name>
    <dbReference type="NCBI Taxonomy" id="768198"/>
    <lineage>
        <taxon>Bacteria</taxon>
        <taxon>Pseudomonadati</taxon>
        <taxon>Pseudomonadota</taxon>
        <taxon>Alphaproteobacteria</taxon>
        <taxon>Acetobacterales</taxon>
        <taxon>Acidocellaceae</taxon>
        <taxon>Acidiphilium</taxon>
    </lineage>
</organism>
<keyword evidence="3 10" id="KW-1134">Transmembrane beta strand</keyword>
<protein>
    <submittedName>
        <fullName evidence="15">TonB-dependent receptor</fullName>
    </submittedName>
</protein>
<evidence type="ECO:0000313" key="15">
    <source>
        <dbReference type="EMBL" id="MCF3945851.1"/>
    </source>
</evidence>
<feature type="signal peptide" evidence="12">
    <location>
        <begin position="1"/>
        <end position="20"/>
    </location>
</feature>
<dbReference type="SUPFAM" id="SSF56935">
    <property type="entry name" value="Porins"/>
    <property type="match status" value="1"/>
</dbReference>
<evidence type="ECO:0000256" key="3">
    <source>
        <dbReference type="ARBA" id="ARBA00022452"/>
    </source>
</evidence>
<dbReference type="EMBL" id="JAKGBZ010000005">
    <property type="protein sequence ID" value="MCF3945851.1"/>
    <property type="molecule type" value="Genomic_DNA"/>
</dbReference>
<name>A0ABS9DVZ9_9PROT</name>
<dbReference type="InterPro" id="IPR036942">
    <property type="entry name" value="Beta-barrel_TonB_sf"/>
</dbReference>
<comment type="similarity">
    <text evidence="10 11">Belongs to the TonB-dependent receptor family.</text>
</comment>
<evidence type="ECO:0000256" key="11">
    <source>
        <dbReference type="RuleBase" id="RU003357"/>
    </source>
</evidence>
<feature type="chain" id="PRO_5045325778" evidence="12">
    <location>
        <begin position="21"/>
        <end position="659"/>
    </location>
</feature>